<keyword evidence="3 9" id="KW-0812">Transmembrane</keyword>
<dbReference type="GO" id="GO:0005886">
    <property type="term" value="C:plasma membrane"/>
    <property type="evidence" value="ECO:0007669"/>
    <property type="project" value="TreeGrafter"/>
</dbReference>
<dbReference type="GO" id="GO:0043005">
    <property type="term" value="C:neuron projection"/>
    <property type="evidence" value="ECO:0007669"/>
    <property type="project" value="TreeGrafter"/>
</dbReference>
<comment type="caution">
    <text evidence="11">The sequence shown here is derived from an EMBL/GenBank/DDBJ whole genome shotgun (WGS) entry which is preliminary data.</text>
</comment>
<dbReference type="AlphaFoldDB" id="A0A210QHM7"/>
<evidence type="ECO:0000256" key="8">
    <source>
        <dbReference type="ARBA" id="ARBA00023224"/>
    </source>
</evidence>
<dbReference type="SUPFAM" id="SSF81321">
    <property type="entry name" value="Family A G protein-coupled receptor-like"/>
    <property type="match status" value="1"/>
</dbReference>
<feature type="transmembrane region" description="Helical" evidence="9">
    <location>
        <begin position="209"/>
        <end position="230"/>
    </location>
</feature>
<dbReference type="Gene3D" id="1.20.1070.10">
    <property type="entry name" value="Rhodopsin 7-helix transmembrane proteins"/>
    <property type="match status" value="1"/>
</dbReference>
<gene>
    <name evidence="11" type="ORF">KP79_PYT17149</name>
</gene>
<evidence type="ECO:0000256" key="7">
    <source>
        <dbReference type="ARBA" id="ARBA00023170"/>
    </source>
</evidence>
<dbReference type="OrthoDB" id="10037617at2759"/>
<evidence type="ECO:0000256" key="5">
    <source>
        <dbReference type="ARBA" id="ARBA00023040"/>
    </source>
</evidence>
<feature type="transmembrane region" description="Helical" evidence="9">
    <location>
        <begin position="81"/>
        <end position="101"/>
    </location>
</feature>
<keyword evidence="12" id="KW-1185">Reference proteome</keyword>
<dbReference type="EMBL" id="NEDP02003615">
    <property type="protein sequence ID" value="OWF48288.1"/>
    <property type="molecule type" value="Genomic_DNA"/>
</dbReference>
<evidence type="ECO:0000256" key="3">
    <source>
        <dbReference type="ARBA" id="ARBA00022692"/>
    </source>
</evidence>
<dbReference type="GO" id="GO:0004983">
    <property type="term" value="F:neuropeptide Y receptor activity"/>
    <property type="evidence" value="ECO:0007669"/>
    <property type="project" value="InterPro"/>
</dbReference>
<dbReference type="InterPro" id="IPR000611">
    <property type="entry name" value="NPY_rcpt"/>
</dbReference>
<dbReference type="Pfam" id="PF00001">
    <property type="entry name" value="7tm_1"/>
    <property type="match status" value="1"/>
</dbReference>
<evidence type="ECO:0000256" key="9">
    <source>
        <dbReference type="SAM" id="Phobius"/>
    </source>
</evidence>
<evidence type="ECO:0000256" key="1">
    <source>
        <dbReference type="ARBA" id="ARBA00004141"/>
    </source>
</evidence>
<feature type="transmembrane region" description="Helical" evidence="9">
    <location>
        <begin position="262"/>
        <end position="284"/>
    </location>
</feature>
<dbReference type="PANTHER" id="PTHR24235">
    <property type="entry name" value="NEUROPEPTIDE Y RECEPTOR"/>
    <property type="match status" value="1"/>
</dbReference>
<keyword evidence="7 11" id="KW-0675">Receptor</keyword>
<dbReference type="CDD" id="cd15389">
    <property type="entry name" value="7tmA_GPR83"/>
    <property type="match status" value="1"/>
</dbReference>
<evidence type="ECO:0000313" key="11">
    <source>
        <dbReference type="EMBL" id="OWF48288.1"/>
    </source>
</evidence>
<dbReference type="InterPro" id="IPR017452">
    <property type="entry name" value="GPCR_Rhodpsn_7TM"/>
</dbReference>
<dbReference type="PROSITE" id="PS50262">
    <property type="entry name" value="G_PROTEIN_RECEP_F1_2"/>
    <property type="match status" value="1"/>
</dbReference>
<evidence type="ECO:0000256" key="6">
    <source>
        <dbReference type="ARBA" id="ARBA00023136"/>
    </source>
</evidence>
<reference evidence="11 12" key="1">
    <citation type="journal article" date="2017" name="Nat. Ecol. Evol.">
        <title>Scallop genome provides insights into evolution of bilaterian karyotype and development.</title>
        <authorList>
            <person name="Wang S."/>
            <person name="Zhang J."/>
            <person name="Jiao W."/>
            <person name="Li J."/>
            <person name="Xun X."/>
            <person name="Sun Y."/>
            <person name="Guo X."/>
            <person name="Huan P."/>
            <person name="Dong B."/>
            <person name="Zhang L."/>
            <person name="Hu X."/>
            <person name="Sun X."/>
            <person name="Wang J."/>
            <person name="Zhao C."/>
            <person name="Wang Y."/>
            <person name="Wang D."/>
            <person name="Huang X."/>
            <person name="Wang R."/>
            <person name="Lv J."/>
            <person name="Li Y."/>
            <person name="Zhang Z."/>
            <person name="Liu B."/>
            <person name="Lu W."/>
            <person name="Hui Y."/>
            <person name="Liang J."/>
            <person name="Zhou Z."/>
            <person name="Hou R."/>
            <person name="Li X."/>
            <person name="Liu Y."/>
            <person name="Li H."/>
            <person name="Ning X."/>
            <person name="Lin Y."/>
            <person name="Zhao L."/>
            <person name="Xing Q."/>
            <person name="Dou J."/>
            <person name="Li Y."/>
            <person name="Mao J."/>
            <person name="Guo H."/>
            <person name="Dou H."/>
            <person name="Li T."/>
            <person name="Mu C."/>
            <person name="Jiang W."/>
            <person name="Fu Q."/>
            <person name="Fu X."/>
            <person name="Miao Y."/>
            <person name="Liu J."/>
            <person name="Yu Q."/>
            <person name="Li R."/>
            <person name="Liao H."/>
            <person name="Li X."/>
            <person name="Kong Y."/>
            <person name="Jiang Z."/>
            <person name="Chourrout D."/>
            <person name="Li R."/>
            <person name="Bao Z."/>
        </authorList>
    </citation>
    <scope>NUCLEOTIDE SEQUENCE [LARGE SCALE GENOMIC DNA]</scope>
    <source>
        <strain evidence="11 12">PY_sf001</strain>
    </source>
</reference>
<protein>
    <submittedName>
        <fullName evidence="11">G-protein coupled receptor 83</fullName>
    </submittedName>
</protein>
<dbReference type="PRINTS" id="PR00237">
    <property type="entry name" value="GPCRRHODOPSN"/>
</dbReference>
<dbReference type="FunFam" id="1.20.1070.10:FF:000291">
    <property type="entry name" value="Predicted protein"/>
    <property type="match status" value="1"/>
</dbReference>
<feature type="transmembrane region" description="Helical" evidence="9">
    <location>
        <begin position="121"/>
        <end position="139"/>
    </location>
</feature>
<keyword evidence="6 9" id="KW-0472">Membrane</keyword>
<sequence length="424" mass="49000">MLEHLKSINRFLDMFRNRTTEFDFSNTTSTPWAERQSGDVFEKLILGFAYGILIVISFFGNSIVCYVILRNRRMYTVTNFFIANMAMSDLLLTLFNVPFNIAKHLLDNWPFGDVLCHFVNFSLMVSVYVSTFTLTAIALDRQNVLLKPLQPRMTKQMGLVVLVIIWLIAICFSLPYGIFNKVQSTSMVIKRVDRCSPHFPEPQELFAKYLTLITVVLQYIIPLSIISVAYGRIVMRLWKRVQLGAVTRTQQMSQARAKRKSIKLLVTVVVVFALCWMPLNLYHILTKFHPDVRTFTYDSTTFFVFHWIAISSTCYNPFVYCWLNESFRAEVKSCFSCCKRSRRVHPGIDVDGMLIRHDAFRRSKTITSVIRSSTTFSSIRITTNTSVHRDSYPFCVRDQTPLVNSQKFVSTEFSNVMCEDTSNG</sequence>
<dbReference type="PANTHER" id="PTHR24235:SF29">
    <property type="entry name" value="GH23382P"/>
    <property type="match status" value="1"/>
</dbReference>
<dbReference type="PRINTS" id="PR01012">
    <property type="entry name" value="NRPEPTIDEYR"/>
</dbReference>
<feature type="transmembrane region" description="Helical" evidence="9">
    <location>
        <begin position="304"/>
        <end position="323"/>
    </location>
</feature>
<comment type="subcellular location">
    <subcellularLocation>
        <location evidence="1">Membrane</location>
        <topology evidence="1">Multi-pass membrane protein</topology>
    </subcellularLocation>
</comment>
<evidence type="ECO:0000256" key="2">
    <source>
        <dbReference type="ARBA" id="ARBA00010663"/>
    </source>
</evidence>
<dbReference type="Proteomes" id="UP000242188">
    <property type="component" value="Unassembled WGS sequence"/>
</dbReference>
<name>A0A210QHM7_MIZYE</name>
<keyword evidence="5" id="KW-0297">G-protein coupled receptor</keyword>
<evidence type="ECO:0000256" key="4">
    <source>
        <dbReference type="ARBA" id="ARBA00022989"/>
    </source>
</evidence>
<evidence type="ECO:0000259" key="10">
    <source>
        <dbReference type="PROSITE" id="PS50262"/>
    </source>
</evidence>
<organism evidence="11 12">
    <name type="scientific">Mizuhopecten yessoensis</name>
    <name type="common">Japanese scallop</name>
    <name type="synonym">Patinopecten yessoensis</name>
    <dbReference type="NCBI Taxonomy" id="6573"/>
    <lineage>
        <taxon>Eukaryota</taxon>
        <taxon>Metazoa</taxon>
        <taxon>Spiralia</taxon>
        <taxon>Lophotrochozoa</taxon>
        <taxon>Mollusca</taxon>
        <taxon>Bivalvia</taxon>
        <taxon>Autobranchia</taxon>
        <taxon>Pteriomorphia</taxon>
        <taxon>Pectinida</taxon>
        <taxon>Pectinoidea</taxon>
        <taxon>Pectinidae</taxon>
        <taxon>Mizuhopecten</taxon>
    </lineage>
</organism>
<feature type="transmembrane region" description="Helical" evidence="9">
    <location>
        <begin position="159"/>
        <end position="179"/>
    </location>
</feature>
<feature type="domain" description="G-protein coupled receptors family 1 profile" evidence="10">
    <location>
        <begin position="60"/>
        <end position="320"/>
    </location>
</feature>
<evidence type="ECO:0000313" key="12">
    <source>
        <dbReference type="Proteomes" id="UP000242188"/>
    </source>
</evidence>
<keyword evidence="4 9" id="KW-1133">Transmembrane helix</keyword>
<feature type="transmembrane region" description="Helical" evidence="9">
    <location>
        <begin position="44"/>
        <end position="69"/>
    </location>
</feature>
<dbReference type="InterPro" id="IPR000276">
    <property type="entry name" value="GPCR_Rhodpsn"/>
</dbReference>
<keyword evidence="8" id="KW-0807">Transducer</keyword>
<comment type="similarity">
    <text evidence="2">Belongs to the G-protein coupled receptor 1 family.</text>
</comment>
<accession>A0A210QHM7</accession>
<dbReference type="GO" id="GO:0042923">
    <property type="term" value="F:neuropeptide binding"/>
    <property type="evidence" value="ECO:0007669"/>
    <property type="project" value="TreeGrafter"/>
</dbReference>
<proteinExistence type="inferred from homology"/>